<sequence length="65" mass="7346">MLWMNPPSSKVEWRSLFSYNIYFLEVVQTNLEHKSSKSSTRCHAKSPGAVILTGTIRDGICDDVT</sequence>
<proteinExistence type="predicted"/>
<protein>
    <submittedName>
        <fullName evidence="1">Uncharacterized protein</fullName>
    </submittedName>
</protein>
<name>A0A0K2U7Q7_LEPSM</name>
<organism evidence="1">
    <name type="scientific">Lepeophtheirus salmonis</name>
    <name type="common">Salmon louse</name>
    <name type="synonym">Caligus salmonis</name>
    <dbReference type="NCBI Taxonomy" id="72036"/>
    <lineage>
        <taxon>Eukaryota</taxon>
        <taxon>Metazoa</taxon>
        <taxon>Ecdysozoa</taxon>
        <taxon>Arthropoda</taxon>
        <taxon>Crustacea</taxon>
        <taxon>Multicrustacea</taxon>
        <taxon>Hexanauplia</taxon>
        <taxon>Copepoda</taxon>
        <taxon>Siphonostomatoida</taxon>
        <taxon>Caligidae</taxon>
        <taxon>Lepeophtheirus</taxon>
    </lineage>
</organism>
<evidence type="ECO:0000313" key="1">
    <source>
        <dbReference type="EMBL" id="CDW34304.1"/>
    </source>
</evidence>
<reference evidence="1" key="1">
    <citation type="submission" date="2014-05" db="EMBL/GenBank/DDBJ databases">
        <authorList>
            <person name="Chronopoulou M."/>
        </authorList>
    </citation>
    <scope>NUCLEOTIDE SEQUENCE</scope>
    <source>
        <tissue evidence="1">Whole organism</tissue>
    </source>
</reference>
<dbReference type="EMBL" id="HACA01016943">
    <property type="protein sequence ID" value="CDW34304.1"/>
    <property type="molecule type" value="Transcribed_RNA"/>
</dbReference>
<accession>A0A0K2U7Q7</accession>
<dbReference type="AlphaFoldDB" id="A0A0K2U7Q7"/>